<dbReference type="EMBL" id="HBIF01001374">
    <property type="protein sequence ID" value="CAE0317901.1"/>
    <property type="molecule type" value="Transcribed_RNA"/>
</dbReference>
<dbReference type="Pfam" id="PF00106">
    <property type="entry name" value="adh_short"/>
    <property type="match status" value="1"/>
</dbReference>
<dbReference type="GO" id="GO:0006729">
    <property type="term" value="P:tetrahydrobiopterin biosynthetic process"/>
    <property type="evidence" value="ECO:0007669"/>
    <property type="project" value="UniProtKB-KW"/>
</dbReference>
<dbReference type="GO" id="GO:0070402">
    <property type="term" value="F:NADPH binding"/>
    <property type="evidence" value="ECO:0007669"/>
    <property type="project" value="TreeGrafter"/>
</dbReference>
<dbReference type="PANTHER" id="PTHR15104">
    <property type="entry name" value="DIHYDROPTERIDINE REDUCTASE"/>
    <property type="match status" value="1"/>
</dbReference>
<dbReference type="FunFam" id="3.40.50.720:FF:000157">
    <property type="entry name" value="Quinoid dihydropteridine reductase"/>
    <property type="match status" value="1"/>
</dbReference>
<keyword evidence="5" id="KW-0783">Tetrahydrobiopterin biosynthesis</keyword>
<dbReference type="PANTHER" id="PTHR15104:SF0">
    <property type="entry name" value="DIHYDROPTERIDINE REDUCTASE"/>
    <property type="match status" value="1"/>
</dbReference>
<name>A0A7S3MSA4_9CILI</name>
<gene>
    <name evidence="9" type="ORF">FSAL1345_LOCUS1170</name>
</gene>
<evidence type="ECO:0000256" key="8">
    <source>
        <dbReference type="ARBA" id="ARBA00041348"/>
    </source>
</evidence>
<evidence type="ECO:0000256" key="1">
    <source>
        <dbReference type="ARBA" id="ARBA00006484"/>
    </source>
</evidence>
<evidence type="ECO:0000256" key="5">
    <source>
        <dbReference type="ARBA" id="ARBA00023007"/>
    </source>
</evidence>
<comment type="similarity">
    <text evidence="1">Belongs to the short-chain dehydrogenases/reductases (SDR) family.</text>
</comment>
<accession>A0A7S3MSA4</accession>
<reference evidence="9" key="1">
    <citation type="submission" date="2021-01" db="EMBL/GenBank/DDBJ databases">
        <authorList>
            <person name="Corre E."/>
            <person name="Pelletier E."/>
            <person name="Niang G."/>
            <person name="Scheremetjew M."/>
            <person name="Finn R."/>
            <person name="Kale V."/>
            <person name="Holt S."/>
            <person name="Cochrane G."/>
            <person name="Meng A."/>
            <person name="Brown T."/>
            <person name="Cohen L."/>
        </authorList>
    </citation>
    <scope>NUCLEOTIDE SEQUENCE</scope>
</reference>
<evidence type="ECO:0000256" key="2">
    <source>
        <dbReference type="ARBA" id="ARBA00011738"/>
    </source>
</evidence>
<proteinExistence type="inferred from homology"/>
<sequence length="227" mass="24135">MKRALVIGGSGGLGRSVVEVFKSNWSVTSIDFSENSSATTNILLSPSKSFSAYANTCRVNLTSKFDTIICVAGGFGMGPISDPEVFEQLDKMLSVNLYPAILAGHLACSFLNEEGLLVLTGAAAAFKDVTPGLLAYGLSKTATHSLALNLAKREGLPSNCTVATLLPDVIDTPGNRSAMPDADFSKWTDPNSVAGLLKMWAEGYNRPANGSFAHLKWENNQVIPEFL</sequence>
<dbReference type="InterPro" id="IPR036291">
    <property type="entry name" value="NAD(P)-bd_dom_sf"/>
</dbReference>
<dbReference type="EC" id="1.5.1.34" evidence="6"/>
<evidence type="ECO:0000256" key="4">
    <source>
        <dbReference type="ARBA" id="ARBA00023002"/>
    </source>
</evidence>
<dbReference type="InterPro" id="IPR002347">
    <property type="entry name" value="SDR_fam"/>
</dbReference>
<comment type="subunit">
    <text evidence="2">Homodimer.</text>
</comment>
<dbReference type="GO" id="GO:0070404">
    <property type="term" value="F:NADH binding"/>
    <property type="evidence" value="ECO:0007669"/>
    <property type="project" value="TreeGrafter"/>
</dbReference>
<dbReference type="GO" id="GO:0004155">
    <property type="term" value="F:6,7-dihydropteridine reductase activity"/>
    <property type="evidence" value="ECO:0007669"/>
    <property type="project" value="UniProtKB-EC"/>
</dbReference>
<keyword evidence="4" id="KW-0560">Oxidoreductase</keyword>
<dbReference type="Gene3D" id="3.40.50.720">
    <property type="entry name" value="NAD(P)-binding Rossmann-like Domain"/>
    <property type="match status" value="1"/>
</dbReference>
<evidence type="ECO:0000256" key="3">
    <source>
        <dbReference type="ARBA" id="ARBA00022857"/>
    </source>
</evidence>
<dbReference type="GO" id="GO:0006559">
    <property type="term" value="P:L-phenylalanine catabolic process"/>
    <property type="evidence" value="ECO:0007669"/>
    <property type="project" value="TreeGrafter"/>
</dbReference>
<evidence type="ECO:0000256" key="7">
    <source>
        <dbReference type="ARBA" id="ARBA00039520"/>
    </source>
</evidence>
<organism evidence="9">
    <name type="scientific">Fabrea salina</name>
    <dbReference type="NCBI Taxonomy" id="342563"/>
    <lineage>
        <taxon>Eukaryota</taxon>
        <taxon>Sar</taxon>
        <taxon>Alveolata</taxon>
        <taxon>Ciliophora</taxon>
        <taxon>Postciliodesmatophora</taxon>
        <taxon>Heterotrichea</taxon>
        <taxon>Heterotrichida</taxon>
        <taxon>Fabreidae</taxon>
        <taxon>Fabrea</taxon>
    </lineage>
</organism>
<dbReference type="PRINTS" id="PR00081">
    <property type="entry name" value="GDHRDH"/>
</dbReference>
<evidence type="ECO:0000256" key="6">
    <source>
        <dbReference type="ARBA" id="ARBA00039153"/>
    </source>
</evidence>
<dbReference type="GO" id="GO:0005737">
    <property type="term" value="C:cytoplasm"/>
    <property type="evidence" value="ECO:0007669"/>
    <property type="project" value="TreeGrafter"/>
</dbReference>
<protein>
    <recommendedName>
        <fullName evidence="7">Dihydropteridine reductase</fullName>
        <ecNumber evidence="6">1.5.1.34</ecNumber>
    </recommendedName>
    <alternativeName>
        <fullName evidence="8">Quinoid dihydropteridine reductase</fullName>
    </alternativeName>
</protein>
<dbReference type="AlphaFoldDB" id="A0A7S3MSA4"/>
<keyword evidence="3" id="KW-0521">NADP</keyword>
<dbReference type="SUPFAM" id="SSF51735">
    <property type="entry name" value="NAD(P)-binding Rossmann-fold domains"/>
    <property type="match status" value="1"/>
</dbReference>
<evidence type="ECO:0000313" key="9">
    <source>
        <dbReference type="EMBL" id="CAE0317901.1"/>
    </source>
</evidence>